<keyword evidence="1" id="KW-0472">Membrane</keyword>
<evidence type="ECO:0000256" key="1">
    <source>
        <dbReference type="SAM" id="Phobius"/>
    </source>
</evidence>
<gene>
    <name evidence="2" type="ORF">A2725_03360</name>
</gene>
<dbReference type="Proteomes" id="UP000177067">
    <property type="component" value="Unassembled WGS sequence"/>
</dbReference>
<dbReference type="InterPro" id="IPR043993">
    <property type="entry name" value="T4SS_pilin"/>
</dbReference>
<sequence>MSIFFSKKIFITILFFTSLITGLFFGVKVNAQTNQQCANFQSATPPEYTTSLGEAVVVRSKTDAGQCSCSISIRNMQVPPTGISTDDCPSCHGVRRNLEASGYRALAGNLGSIAFPESGFACFSFTEAIQKFVREFASTIGGYTFDEGLFKDNCSPILGSMPTTPGIGPLAFQPIPTRVIRIIPNANCSFINTDDEGGFGCGGSVNQVNCELSFTEDGHGFCGIPTLVEQPVEEKKCLDKEWIQTNFTYDKCGLVNFSDQLFPDFWFDVTCKTVLEAVEDKPVLSFCEDQTQIDEVCKKEGEGTGEALTKCREYIARECEGLCPKTGERPGLLGCDVGDSIANLNKLKLGSGTKTEQIQTLVGKIIEYILGFTGSVALAMFVGSGFMWMTARGNSEKTSKALKMMTWSSLGVVVILSSYVILKFIFGLFV</sequence>
<feature type="transmembrane region" description="Helical" evidence="1">
    <location>
        <begin position="368"/>
        <end position="389"/>
    </location>
</feature>
<proteinExistence type="predicted"/>
<evidence type="ECO:0000313" key="2">
    <source>
        <dbReference type="EMBL" id="OGH58708.1"/>
    </source>
</evidence>
<accession>A0A1F6LGX8</accession>
<name>A0A1F6LGX8_9BACT</name>
<organism evidence="2 3">
    <name type="scientific">Candidatus Magasanikbacteria bacterium RIFCSPHIGHO2_01_FULL_33_34</name>
    <dbReference type="NCBI Taxonomy" id="1798671"/>
    <lineage>
        <taxon>Bacteria</taxon>
        <taxon>Candidatus Magasanikiibacteriota</taxon>
    </lineage>
</organism>
<dbReference type="Pfam" id="PF18895">
    <property type="entry name" value="T4SS_pilin"/>
    <property type="match status" value="1"/>
</dbReference>
<feature type="transmembrane region" description="Helical" evidence="1">
    <location>
        <begin position="410"/>
        <end position="429"/>
    </location>
</feature>
<reference evidence="2 3" key="1">
    <citation type="journal article" date="2016" name="Nat. Commun.">
        <title>Thousands of microbial genomes shed light on interconnected biogeochemical processes in an aquifer system.</title>
        <authorList>
            <person name="Anantharaman K."/>
            <person name="Brown C.T."/>
            <person name="Hug L.A."/>
            <person name="Sharon I."/>
            <person name="Castelle C.J."/>
            <person name="Probst A.J."/>
            <person name="Thomas B.C."/>
            <person name="Singh A."/>
            <person name="Wilkins M.J."/>
            <person name="Karaoz U."/>
            <person name="Brodie E.L."/>
            <person name="Williams K.H."/>
            <person name="Hubbard S.S."/>
            <person name="Banfield J.F."/>
        </authorList>
    </citation>
    <scope>NUCLEOTIDE SEQUENCE [LARGE SCALE GENOMIC DNA]</scope>
</reference>
<comment type="caution">
    <text evidence="2">The sequence shown here is derived from an EMBL/GenBank/DDBJ whole genome shotgun (WGS) entry which is preliminary data.</text>
</comment>
<protein>
    <submittedName>
        <fullName evidence="2">Uncharacterized protein</fullName>
    </submittedName>
</protein>
<dbReference type="EMBL" id="MFPS01000009">
    <property type="protein sequence ID" value="OGH58708.1"/>
    <property type="molecule type" value="Genomic_DNA"/>
</dbReference>
<evidence type="ECO:0000313" key="3">
    <source>
        <dbReference type="Proteomes" id="UP000177067"/>
    </source>
</evidence>
<keyword evidence="1" id="KW-0812">Transmembrane</keyword>
<keyword evidence="1" id="KW-1133">Transmembrane helix</keyword>
<dbReference type="AlphaFoldDB" id="A0A1F6LGX8"/>